<dbReference type="Proteomes" id="UP001326715">
    <property type="component" value="Chromosome"/>
</dbReference>
<dbReference type="AlphaFoldDB" id="A0A1K1RT31"/>
<dbReference type="EMBL" id="FPIZ01000014">
    <property type="protein sequence ID" value="SFW74981.1"/>
    <property type="molecule type" value="Genomic_DNA"/>
</dbReference>
<dbReference type="Proteomes" id="UP000183788">
    <property type="component" value="Unassembled WGS sequence"/>
</dbReference>
<sequence>MPNVKIVFWNIENLGDQGNFYGNSQNRCNLIAQAIINTNADVVMVQEYRNGALGTLILLLFNLNAIPGQEWYCDSVAGSLSNNAAMPYATNADVAFTPQGRHEGYVVFWRQNIAKFIMQIADPVDPATVGGAGPVVANTQSTSVIARHGGVFGLGILANNITVPAGPNAYSLPAGSTIGAGGITRAGAVVVAAGITGAPITINAGDILPAGTIPGPGGITLTAPTQAVFPIVIPANYTLPAAYTLPANGAVVVPQHAISLVLTGRPYLPNGANANFVPAAVNNWSLLRFADGIGALYGHPRLTRRPATCTIRVSTGGAAAAELIPITVYHTPLNAPGMVGMAMASNCRSLYQAYDHTIPGYIDCNRAIIGGDFNKRLNPAAGHFRAYTDNFNMGGAGCNQVLGAVTTPNIRVNAPFVPLPAPVYPPLPAVPTAANNPNNKSLILLRQNFTGPHVLSNNIDHFRSSAFDNVFYRGFTPLQVPNHAFGNLYFLPAAVSGTIPQAPNFYIPAAIIQGFLQLPVFHPGGAAIPVAPVAIPNVRNPATLLADIQAGGFGSAAAGQAGPVAVTGIAAPAAGAGPYAGPVPLPVVIPPQRRAIEFVKLFVSDHLPVIFEMNL</sequence>
<reference evidence="1 3" key="1">
    <citation type="submission" date="2016-11" db="EMBL/GenBank/DDBJ databases">
        <authorList>
            <person name="Jaros S."/>
            <person name="Januszkiewicz K."/>
            <person name="Wedrychowicz H."/>
        </authorList>
    </citation>
    <scope>NUCLEOTIDE SEQUENCE [LARGE SCALE GENOMIC DNA]</scope>
    <source>
        <strain evidence="1 3">DSM 784</strain>
    </source>
</reference>
<evidence type="ECO:0000313" key="3">
    <source>
        <dbReference type="Proteomes" id="UP000183788"/>
    </source>
</evidence>
<reference evidence="2 4" key="2">
    <citation type="submission" date="2023-11" db="EMBL/GenBank/DDBJ databases">
        <title>MicrobeMod: A computational toolkit for identifying prokaryotic methylation and restriction-modification with nanopore sequencing.</title>
        <authorList>
            <person name="Crits-Christoph A."/>
            <person name="Kang S.C."/>
            <person name="Lee H."/>
            <person name="Ostrov N."/>
        </authorList>
    </citation>
    <scope>NUCLEOTIDE SEQUENCE [LARGE SCALE GENOMIC DNA]</scope>
    <source>
        <strain evidence="2 4">ATCC 23090</strain>
    </source>
</reference>
<dbReference type="OrthoDB" id="9898480at2"/>
<evidence type="ECO:0008006" key="5">
    <source>
        <dbReference type="Google" id="ProtNLM"/>
    </source>
</evidence>
<keyword evidence="4" id="KW-1185">Reference proteome</keyword>
<gene>
    <name evidence="1" type="ORF">SAMN05661012_04172</name>
    <name evidence="2" type="ORF">SR876_10680</name>
</gene>
<dbReference type="STRING" id="1004.SAMN05661012_04172"/>
<name>A0A1K1RT31_9BACT</name>
<evidence type="ECO:0000313" key="2">
    <source>
        <dbReference type="EMBL" id="WQG91971.1"/>
    </source>
</evidence>
<dbReference type="SUPFAM" id="SSF56219">
    <property type="entry name" value="DNase I-like"/>
    <property type="match status" value="1"/>
</dbReference>
<evidence type="ECO:0000313" key="4">
    <source>
        <dbReference type="Proteomes" id="UP001326715"/>
    </source>
</evidence>
<evidence type="ECO:0000313" key="1">
    <source>
        <dbReference type="EMBL" id="SFW74981.1"/>
    </source>
</evidence>
<dbReference type="Gene3D" id="3.60.10.10">
    <property type="entry name" value="Endonuclease/exonuclease/phosphatase"/>
    <property type="match status" value="1"/>
</dbReference>
<protein>
    <recommendedName>
        <fullName evidence="5">Endonuclease/Exonuclease/phosphatase family protein</fullName>
    </recommendedName>
</protein>
<proteinExistence type="predicted"/>
<dbReference type="RefSeq" id="WP_072363170.1">
    <property type="nucleotide sequence ID" value="NZ_CP139972.1"/>
</dbReference>
<dbReference type="EMBL" id="CP140154">
    <property type="protein sequence ID" value="WQG91971.1"/>
    <property type="molecule type" value="Genomic_DNA"/>
</dbReference>
<dbReference type="InterPro" id="IPR036691">
    <property type="entry name" value="Endo/exonu/phosph_ase_sf"/>
</dbReference>
<accession>A0A1K1RT31</accession>
<organism evidence="1 3">
    <name type="scientific">Chitinophaga sancti</name>
    <dbReference type="NCBI Taxonomy" id="1004"/>
    <lineage>
        <taxon>Bacteria</taxon>
        <taxon>Pseudomonadati</taxon>
        <taxon>Bacteroidota</taxon>
        <taxon>Chitinophagia</taxon>
        <taxon>Chitinophagales</taxon>
        <taxon>Chitinophagaceae</taxon>
        <taxon>Chitinophaga</taxon>
    </lineage>
</organism>